<feature type="compositionally biased region" description="Basic and acidic residues" evidence="1">
    <location>
        <begin position="358"/>
        <end position="383"/>
    </location>
</feature>
<sequence length="574" mass="64688">MLDLKYSRMSCSVRPLCNKYQGTRKVQQLGVSSFWRLESSEFYKVAVQFDKFKILGLKMFPFRPPFSHLPNQIQMGGSNFSTPQQVMPSNQGVTNQSNFSNGFNPGVVAPYGIFSAMPNAHFLNVANSHPQMQNSHVGRPFPGSGHNMNSVMTSPQCGNSQNFPQNTSQQGPLFMQNLNRPPFQSYPQAVMFNPYNQPMPMNQPTGYPQSQFVQIPVNPSQGLPHSAHPCPNPLWGNQQMGFMNSSGVASQNAQGLHSFNPIPAAQNTSQKNSQGNKTNDGGKDASNISQKTFHNKKFTRNHQESGRGELPNPRFQKSKFQARENAKGNFKSNKGKGGKGPQNAGPGKSLLDNSVNHASEEPKRFPRPNYTEREIQQWREERKKNHPLRSNAEKKLADKRSEEAKRRRQQLKEILAKQAELGVDVAELPPNYLTDSEKEGRFQNKHNKRGRRGKPNRFSKKQKAGNEEDSVAQPDMCREPTLLQKLLSADIKRDRSHLLQVFRFMVTNCFFKDLSEKPLEFPLITIKGEIKGKISEEISSPTLDHSNSILQGDEEDDNDETKEESDTEEGELTE</sequence>
<dbReference type="PANTHER" id="PTHR13309">
    <property type="entry name" value="NUCLEAR FRAGILE X MENTAL RETARDATION PROTEIN INTERACTING PROTEIN 1"/>
    <property type="match status" value="1"/>
</dbReference>
<dbReference type="EMBL" id="JAJJMB010014087">
    <property type="protein sequence ID" value="KAI3862818.1"/>
    <property type="molecule type" value="Genomic_DNA"/>
</dbReference>
<dbReference type="PANTHER" id="PTHR13309:SF0">
    <property type="entry name" value="FMR1-INTERACTING PROTEIN NUFIP1"/>
    <property type="match status" value="1"/>
</dbReference>
<feature type="region of interest" description="Disordered" evidence="1">
    <location>
        <begin position="220"/>
        <end position="315"/>
    </location>
</feature>
<protein>
    <recommendedName>
        <fullName evidence="2">FMR1-interacting protein 1 conserved domain-containing protein</fullName>
    </recommendedName>
</protein>
<name>A0AAD4X7M4_9MAGN</name>
<accession>A0AAD4X7M4</accession>
<feature type="region of interest" description="Disordered" evidence="1">
    <location>
        <begin position="328"/>
        <end position="408"/>
    </location>
</feature>
<dbReference type="GO" id="GO:0005634">
    <property type="term" value="C:nucleus"/>
    <property type="evidence" value="ECO:0007669"/>
    <property type="project" value="TreeGrafter"/>
</dbReference>
<dbReference type="GO" id="GO:0000492">
    <property type="term" value="P:box C/D snoRNP assembly"/>
    <property type="evidence" value="ECO:0007669"/>
    <property type="project" value="TreeGrafter"/>
</dbReference>
<feature type="region of interest" description="Disordered" evidence="1">
    <location>
        <begin position="432"/>
        <end position="476"/>
    </location>
</feature>
<comment type="caution">
    <text evidence="3">The sequence shown here is derived from an EMBL/GenBank/DDBJ whole genome shotgun (WGS) entry which is preliminary data.</text>
</comment>
<evidence type="ECO:0000313" key="3">
    <source>
        <dbReference type="EMBL" id="KAI3862818.1"/>
    </source>
</evidence>
<evidence type="ECO:0000313" key="4">
    <source>
        <dbReference type="Proteomes" id="UP001202328"/>
    </source>
</evidence>
<feature type="compositionally biased region" description="Acidic residues" evidence="1">
    <location>
        <begin position="552"/>
        <end position="574"/>
    </location>
</feature>
<reference evidence="3" key="1">
    <citation type="submission" date="2022-04" db="EMBL/GenBank/DDBJ databases">
        <title>A functionally conserved STORR gene fusion in Papaver species that diverged 16.8 million years ago.</title>
        <authorList>
            <person name="Catania T."/>
        </authorList>
    </citation>
    <scope>NUCLEOTIDE SEQUENCE</scope>
    <source>
        <strain evidence="3">S-188037</strain>
    </source>
</reference>
<proteinExistence type="predicted"/>
<feature type="compositionally biased region" description="Polar residues" evidence="1">
    <location>
        <begin position="235"/>
        <end position="257"/>
    </location>
</feature>
<feature type="compositionally biased region" description="Basic residues" evidence="1">
    <location>
        <begin position="443"/>
        <end position="463"/>
    </location>
</feature>
<dbReference type="InterPro" id="IPR019496">
    <property type="entry name" value="NUFIP1_cons_dom"/>
</dbReference>
<dbReference type="InterPro" id="IPR039136">
    <property type="entry name" value="NUFIP1-like"/>
</dbReference>
<dbReference type="Proteomes" id="UP001202328">
    <property type="component" value="Unassembled WGS sequence"/>
</dbReference>
<feature type="region of interest" description="Disordered" evidence="1">
    <location>
        <begin position="536"/>
        <end position="574"/>
    </location>
</feature>
<dbReference type="GO" id="GO:0003723">
    <property type="term" value="F:RNA binding"/>
    <property type="evidence" value="ECO:0007669"/>
    <property type="project" value="InterPro"/>
</dbReference>
<dbReference type="Pfam" id="PF10453">
    <property type="entry name" value="NUFIP1"/>
    <property type="match status" value="1"/>
</dbReference>
<feature type="domain" description="FMR1-interacting protein 1 conserved" evidence="2">
    <location>
        <begin position="369"/>
        <end position="403"/>
    </location>
</feature>
<evidence type="ECO:0000259" key="2">
    <source>
        <dbReference type="Pfam" id="PF10453"/>
    </source>
</evidence>
<evidence type="ECO:0000256" key="1">
    <source>
        <dbReference type="SAM" id="MobiDB-lite"/>
    </source>
</evidence>
<organism evidence="3 4">
    <name type="scientific">Papaver atlanticum</name>
    <dbReference type="NCBI Taxonomy" id="357466"/>
    <lineage>
        <taxon>Eukaryota</taxon>
        <taxon>Viridiplantae</taxon>
        <taxon>Streptophyta</taxon>
        <taxon>Embryophyta</taxon>
        <taxon>Tracheophyta</taxon>
        <taxon>Spermatophyta</taxon>
        <taxon>Magnoliopsida</taxon>
        <taxon>Ranunculales</taxon>
        <taxon>Papaveraceae</taxon>
        <taxon>Papaveroideae</taxon>
        <taxon>Papaver</taxon>
    </lineage>
</organism>
<keyword evidence="4" id="KW-1185">Reference proteome</keyword>
<gene>
    <name evidence="3" type="ORF">MKW98_008658</name>
</gene>
<feature type="compositionally biased region" description="Polar residues" evidence="1">
    <location>
        <begin position="537"/>
        <end position="550"/>
    </location>
</feature>
<feature type="compositionally biased region" description="Polar residues" evidence="1">
    <location>
        <begin position="265"/>
        <end position="279"/>
    </location>
</feature>
<feature type="compositionally biased region" description="Basic and acidic residues" evidence="1">
    <location>
        <begin position="391"/>
        <end position="408"/>
    </location>
</feature>
<dbReference type="AlphaFoldDB" id="A0AAD4X7M4"/>